<dbReference type="GeneID" id="30310119"/>
<protein>
    <submittedName>
        <fullName evidence="2">Cytitidyltransferase</fullName>
    </submittedName>
</protein>
<dbReference type="KEGG" id="vg:30310119"/>
<keyword evidence="2" id="KW-0808">Transferase</keyword>
<dbReference type="SUPFAM" id="SSF52374">
    <property type="entry name" value="Nucleotidylyl transferase"/>
    <property type="match status" value="1"/>
</dbReference>
<name>A0A1D8KSN4_9CAUD</name>
<dbReference type="GO" id="GO:0016740">
    <property type="term" value="F:transferase activity"/>
    <property type="evidence" value="ECO:0007669"/>
    <property type="project" value="UniProtKB-KW"/>
</dbReference>
<organism evidence="2 3">
    <name type="scientific">Synechococcus phage S-WAM1</name>
    <dbReference type="NCBI Taxonomy" id="1815521"/>
    <lineage>
        <taxon>Viruses</taxon>
        <taxon>Duplodnaviria</taxon>
        <taxon>Heunggongvirae</taxon>
        <taxon>Uroviricota</taxon>
        <taxon>Caudoviricetes</taxon>
        <taxon>Pantevenvirales</taxon>
        <taxon>Kyanoviridae</taxon>
        <taxon>Sokavirus</taxon>
        <taxon>Sokavirus swam1</taxon>
    </lineage>
</organism>
<dbReference type="OrthoDB" id="6875at10239"/>
<evidence type="ECO:0000313" key="2">
    <source>
        <dbReference type="EMBL" id="AOV61639.1"/>
    </source>
</evidence>
<feature type="domain" description="Cytidyltransferase-like" evidence="1">
    <location>
        <begin position="34"/>
        <end position="141"/>
    </location>
</feature>
<dbReference type="InterPro" id="IPR014729">
    <property type="entry name" value="Rossmann-like_a/b/a_fold"/>
</dbReference>
<gene>
    <name evidence="2" type="ORF">P090810_166</name>
</gene>
<dbReference type="Pfam" id="PF01467">
    <property type="entry name" value="CTP_transf_like"/>
    <property type="match status" value="1"/>
</dbReference>
<evidence type="ECO:0000259" key="1">
    <source>
        <dbReference type="Pfam" id="PF01467"/>
    </source>
</evidence>
<sequence length="351" mass="39770">MRFRQFIIEAAAAAAKKATTSKKKNEVIDKHVAITFGRFNPPHAGHGKLLDAVKAHSGDSGNYRIYPSRSQDHKKNPLHPEQKIQHMRGMFKDHADKIQNSEAHRNIFDILRDLHDEGHEHVTMVVGDDRVKEFENLTQKYNGKHYDFKSINIKSAGARNNDSDDPIETLSASKMRSHAQGGDHDSFHAGTGGYKKSKEMMQHVLDGMKPPEKKKPAGKKKEKAVKESVWEYAPKLDFESFRDYYMLDHIFKVGAIVEHDDTGMIGKIVHRGPNYIIMEDGLGGEHRAWLQHVTEVSDPNNQSNHSADDGSGNDWKVGTDTYRMAVQNMTPGQEIKKFSEFTKNQKTITNK</sequence>
<dbReference type="Proteomes" id="UP000204364">
    <property type="component" value="Segment"/>
</dbReference>
<proteinExistence type="predicted"/>
<dbReference type="RefSeq" id="YP_009325155.1">
    <property type="nucleotide sequence ID" value="NC_031944.1"/>
</dbReference>
<keyword evidence="3" id="KW-1185">Reference proteome</keyword>
<dbReference type="EMBL" id="KU686210">
    <property type="protein sequence ID" value="AOV61639.1"/>
    <property type="molecule type" value="Genomic_DNA"/>
</dbReference>
<evidence type="ECO:0000313" key="3">
    <source>
        <dbReference type="Proteomes" id="UP000204364"/>
    </source>
</evidence>
<dbReference type="Gene3D" id="3.40.50.620">
    <property type="entry name" value="HUPs"/>
    <property type="match status" value="1"/>
</dbReference>
<reference evidence="2" key="1">
    <citation type="journal article" date="2016" name="Virology">
        <title>The genomic content and context of auxiliary metabolic genes in marine cyanomyoviruses.</title>
        <authorList>
            <person name="Crummett L.T."/>
            <person name="Puxty R.J."/>
            <person name="Weihe C."/>
            <person name="Marston M.F."/>
            <person name="Martiny J.B."/>
        </authorList>
    </citation>
    <scope>NUCLEOTIDE SEQUENCE [LARGE SCALE GENOMIC DNA]</scope>
    <source>
        <strain evidence="2">0810PA09</strain>
    </source>
</reference>
<dbReference type="InterPro" id="IPR004821">
    <property type="entry name" value="Cyt_trans-like"/>
</dbReference>
<accession>A0A1D8KSN4</accession>